<reference evidence="2" key="1">
    <citation type="journal article" date="2020" name="Nature">
        <title>Giant virus diversity and host interactions through global metagenomics.</title>
        <authorList>
            <person name="Schulz F."/>
            <person name="Roux S."/>
            <person name="Paez-Espino D."/>
            <person name="Jungbluth S."/>
            <person name="Walsh D.A."/>
            <person name="Denef V.J."/>
            <person name="McMahon K.D."/>
            <person name="Konstantinidis K.T."/>
            <person name="Eloe-Fadrosh E.A."/>
            <person name="Kyrpides N.C."/>
            <person name="Woyke T."/>
        </authorList>
    </citation>
    <scope>NUCLEOTIDE SEQUENCE</scope>
    <source>
        <strain evidence="2">GVMAG-S-3300012919-55</strain>
    </source>
</reference>
<feature type="coiled-coil region" evidence="1">
    <location>
        <begin position="93"/>
        <end position="120"/>
    </location>
</feature>
<dbReference type="EMBL" id="MN740918">
    <property type="protein sequence ID" value="QHU17848.1"/>
    <property type="molecule type" value="Genomic_DNA"/>
</dbReference>
<proteinExistence type="predicted"/>
<organism evidence="2">
    <name type="scientific">viral metagenome</name>
    <dbReference type="NCBI Taxonomy" id="1070528"/>
    <lineage>
        <taxon>unclassified sequences</taxon>
        <taxon>metagenomes</taxon>
        <taxon>organismal metagenomes</taxon>
    </lineage>
</organism>
<dbReference type="AlphaFoldDB" id="A0A6C0KND4"/>
<evidence type="ECO:0000256" key="1">
    <source>
        <dbReference type="SAM" id="Coils"/>
    </source>
</evidence>
<sequence length="201" mass="23569">MSDLYIMDDTDTLESRIDTVKTELRQSLISLVNHTLESRIDTAKNELRQSLISLVNHTLESSVDTAKNELRQSLISLVDEKINDILIEYKKYLDGYDNHYTQLREEKEKAERKIEVLNNFLKSNLKSNGKFSLRLVNPNGRKGGSFSKYKTRKRIKKINNIKIKKHAKKHTRRHMIHMKKMMKKGYSFKNAHKSAMYKVGK</sequence>
<name>A0A6C0KND4_9ZZZZ</name>
<keyword evidence="1" id="KW-0175">Coiled coil</keyword>
<evidence type="ECO:0000313" key="2">
    <source>
        <dbReference type="EMBL" id="QHU17848.1"/>
    </source>
</evidence>
<protein>
    <submittedName>
        <fullName evidence="2">Uncharacterized protein</fullName>
    </submittedName>
</protein>
<accession>A0A6C0KND4</accession>